<dbReference type="GO" id="GO:0006508">
    <property type="term" value="P:proteolysis"/>
    <property type="evidence" value="ECO:0007669"/>
    <property type="project" value="InterPro"/>
</dbReference>
<dbReference type="RefSeq" id="WP_134210141.1">
    <property type="nucleotide sequence ID" value="NZ_CP038015.1"/>
</dbReference>
<sequence length="276" mass="30927">MYAEVLISINTLINFSLLSFSNKMGSFHQKSWRLWISAFLGGVSIVLFGGSFFSIVVTFIFMTTIAFGLNRSNWLLAAANILIGALFAGGLLTVIQPLLANASWYVFVVIAGSVLVFSLSGVKKNWFRINLTAIKDSYMGQVTISLFQKEFQLTSYSDTGNLCIEPLSGKPVHFISAEKMKSFIPLELWNYLHSFEGNSTEEFQDIPLPFRSQLRLIRLQTVQKQSTWAIGIKVDHIRLKTTTEHSLGPCYVVLTKNSTHFPHQSDVILHASTLFS</sequence>
<gene>
    <name evidence="2" type="ORF">E2636_10470</name>
</gene>
<proteinExistence type="predicted"/>
<dbReference type="AlphaFoldDB" id="A0A4P6ZYH9"/>
<keyword evidence="1" id="KW-0472">Membrane</keyword>
<dbReference type="GO" id="GO:0004190">
    <property type="term" value="F:aspartic-type endopeptidase activity"/>
    <property type="evidence" value="ECO:0007669"/>
    <property type="project" value="InterPro"/>
</dbReference>
<evidence type="ECO:0000313" key="3">
    <source>
        <dbReference type="Proteomes" id="UP000294292"/>
    </source>
</evidence>
<reference evidence="2 3" key="1">
    <citation type="submission" date="2019-03" db="EMBL/GenBank/DDBJ databases">
        <title>Complete genome sequence of Paenisporosarcina antarctica CGMCC 1.6503T.</title>
        <authorList>
            <person name="Rong J.-C."/>
            <person name="Chi N.-Y."/>
            <person name="Zhang Q.-F."/>
        </authorList>
    </citation>
    <scope>NUCLEOTIDE SEQUENCE [LARGE SCALE GENOMIC DNA]</scope>
    <source>
        <strain evidence="2 3">CGMCC 1.6503</strain>
    </source>
</reference>
<dbReference type="OrthoDB" id="2728818at2"/>
<feature type="transmembrane region" description="Helical" evidence="1">
    <location>
        <begin position="102"/>
        <end position="122"/>
    </location>
</feature>
<dbReference type="Proteomes" id="UP000294292">
    <property type="component" value="Chromosome"/>
</dbReference>
<feature type="transmembrane region" description="Helical" evidence="1">
    <location>
        <begin position="34"/>
        <end position="62"/>
    </location>
</feature>
<organism evidence="2 3">
    <name type="scientific">Paenisporosarcina antarctica</name>
    <dbReference type="NCBI Taxonomy" id="417367"/>
    <lineage>
        <taxon>Bacteria</taxon>
        <taxon>Bacillati</taxon>
        <taxon>Bacillota</taxon>
        <taxon>Bacilli</taxon>
        <taxon>Bacillales</taxon>
        <taxon>Caryophanaceae</taxon>
        <taxon>Paenisporosarcina</taxon>
    </lineage>
</organism>
<dbReference type="KEGG" id="panc:E2636_10470"/>
<keyword evidence="1" id="KW-1133">Transmembrane helix</keyword>
<keyword evidence="1" id="KW-0812">Transmembrane</keyword>
<dbReference type="Pfam" id="PF03419">
    <property type="entry name" value="Peptidase_U4"/>
    <property type="match status" value="1"/>
</dbReference>
<dbReference type="GO" id="GO:0030436">
    <property type="term" value="P:asexual sporulation"/>
    <property type="evidence" value="ECO:0007669"/>
    <property type="project" value="InterPro"/>
</dbReference>
<evidence type="ECO:0000313" key="2">
    <source>
        <dbReference type="EMBL" id="QBP41537.1"/>
    </source>
</evidence>
<dbReference type="InterPro" id="IPR005081">
    <property type="entry name" value="SpoIIGA"/>
</dbReference>
<protein>
    <submittedName>
        <fullName evidence="2">Sigma-E processing peptidase SpoIIGA</fullName>
    </submittedName>
</protein>
<name>A0A4P6ZYH9_9BACL</name>
<keyword evidence="3" id="KW-1185">Reference proteome</keyword>
<dbReference type="EMBL" id="CP038015">
    <property type="protein sequence ID" value="QBP41537.1"/>
    <property type="molecule type" value="Genomic_DNA"/>
</dbReference>
<accession>A0A4P6ZYH9</accession>
<feature type="transmembrane region" description="Helical" evidence="1">
    <location>
        <begin position="74"/>
        <end position="96"/>
    </location>
</feature>
<evidence type="ECO:0000256" key="1">
    <source>
        <dbReference type="SAM" id="Phobius"/>
    </source>
</evidence>